<protein>
    <submittedName>
        <fullName evidence="1">Uncharacterized protein</fullName>
    </submittedName>
</protein>
<keyword evidence="2" id="KW-1185">Reference proteome</keyword>
<proteinExistence type="predicted"/>
<sequence>MPPVDLLCREHQRGGLPISSRRNKPWGLRPLSPTMGAAPPLPRFFGPSALVLKRRTGLFSPPGA</sequence>
<organism evidence="1 2">
    <name type="scientific">Streptomyces aurantiacus JA 4570</name>
    <dbReference type="NCBI Taxonomy" id="1286094"/>
    <lineage>
        <taxon>Bacteria</taxon>
        <taxon>Bacillati</taxon>
        <taxon>Actinomycetota</taxon>
        <taxon>Actinomycetes</taxon>
        <taxon>Kitasatosporales</taxon>
        <taxon>Streptomycetaceae</taxon>
        <taxon>Streptomyces</taxon>
        <taxon>Streptomyces aurantiacus group</taxon>
    </lineage>
</organism>
<dbReference type="AlphaFoldDB" id="S4ALS8"/>
<dbReference type="PATRIC" id="fig|1286094.4.peg.4514"/>
<gene>
    <name evidence="1" type="ORF">STRAU_4567</name>
</gene>
<dbReference type="EMBL" id="AOPZ01000232">
    <property type="protein sequence ID" value="EPH42392.1"/>
    <property type="molecule type" value="Genomic_DNA"/>
</dbReference>
<evidence type="ECO:0000313" key="2">
    <source>
        <dbReference type="Proteomes" id="UP000014629"/>
    </source>
</evidence>
<dbReference type="Proteomes" id="UP000014629">
    <property type="component" value="Unassembled WGS sequence"/>
</dbReference>
<evidence type="ECO:0000313" key="1">
    <source>
        <dbReference type="EMBL" id="EPH42392.1"/>
    </source>
</evidence>
<reference evidence="1 2" key="1">
    <citation type="submission" date="2013-02" db="EMBL/GenBank/DDBJ databases">
        <title>Draft Genome Sequence of Streptomyces aurantiacus, Which Produces Setomimycin.</title>
        <authorList>
            <person name="Gruening B.A."/>
            <person name="Praeg A."/>
            <person name="Erxleben A."/>
            <person name="Guenther S."/>
            <person name="Mueller M."/>
        </authorList>
    </citation>
    <scope>NUCLEOTIDE SEQUENCE [LARGE SCALE GENOMIC DNA]</scope>
    <source>
        <strain evidence="1 2">JA 4570</strain>
    </source>
</reference>
<comment type="caution">
    <text evidence="1">The sequence shown here is derived from an EMBL/GenBank/DDBJ whole genome shotgun (WGS) entry which is preliminary data.</text>
</comment>
<name>S4ALS8_9ACTN</name>
<accession>S4ALS8</accession>